<evidence type="ECO:0000313" key="1">
    <source>
        <dbReference type="EMBL" id="OOE40659.1"/>
    </source>
</evidence>
<dbReference type="InterPro" id="IPR021130">
    <property type="entry name" value="PRib-ATP_PPHydrolase-like"/>
</dbReference>
<reference evidence="1 2" key="1">
    <citation type="journal article" date="2017" name="Genome Announc.">
        <title>Draft Genome Sequences of Salinivibrio proteolyticus, Salinivibrio sharmensis, Salinivibrio siamensis, Salinivibrio costicola subsp. alcaliphilus, Salinivibrio costicola subsp. vallismortis, and 29 New Isolates Belonging to the Genus Salinivibrio.</title>
        <authorList>
            <person name="Lopez-Hermoso C."/>
            <person name="de la Haba R.R."/>
            <person name="Sanchez-Porro C."/>
            <person name="Bayliss S.C."/>
            <person name="Feil E.J."/>
            <person name="Ventosa A."/>
        </authorList>
    </citation>
    <scope>NUCLEOTIDE SEQUENCE [LARGE SCALE GENOMIC DNA]</scope>
    <source>
        <strain evidence="1 2">AL184</strain>
    </source>
</reference>
<name>A0AB36JY11_9GAMM</name>
<dbReference type="GO" id="GO:0008168">
    <property type="term" value="F:methyltransferase activity"/>
    <property type="evidence" value="ECO:0007669"/>
    <property type="project" value="UniProtKB-KW"/>
</dbReference>
<dbReference type="Proteomes" id="UP000189021">
    <property type="component" value="Unassembled WGS sequence"/>
</dbReference>
<dbReference type="InterPro" id="IPR023292">
    <property type="entry name" value="NTP_PyroPHydrolase-like_dom_sf"/>
</dbReference>
<sequence length="195" mass="21789">MKFAVLNQAIYDHLYRDIEAFRTTFDLPCNDPDSLDDKADDLHTALAVEEMTELAEADSLVEQVDAIVDSVYVLMGRAVQMGSRGYREQLEVSYMIDILLQIASRLGIDFVTCWDEVHSSNMSKVCRNQQEFADTQAFYAQKGIDVVASPKEDGIIAKCAVDVSVDGKLIREGKVMKSVYYRPADLAKCVMAELA</sequence>
<accession>A0AB36JY11</accession>
<dbReference type="InterPro" id="IPR033653">
    <property type="entry name" value="NTP-PPase_DR2231-like"/>
</dbReference>
<keyword evidence="2" id="KW-1185">Reference proteome</keyword>
<dbReference type="EMBL" id="MUEK01000003">
    <property type="protein sequence ID" value="OOE40659.1"/>
    <property type="molecule type" value="Genomic_DNA"/>
</dbReference>
<dbReference type="Pfam" id="PF01503">
    <property type="entry name" value="PRA-PH"/>
    <property type="match status" value="1"/>
</dbReference>
<gene>
    <name evidence="1" type="ORF">BZG00_04440</name>
</gene>
<dbReference type="CDD" id="cd11530">
    <property type="entry name" value="NTP-PPase_DR2231_like"/>
    <property type="match status" value="1"/>
</dbReference>
<dbReference type="GO" id="GO:0032259">
    <property type="term" value="P:methylation"/>
    <property type="evidence" value="ECO:0007669"/>
    <property type="project" value="UniProtKB-KW"/>
</dbReference>
<evidence type="ECO:0000313" key="2">
    <source>
        <dbReference type="Proteomes" id="UP000189021"/>
    </source>
</evidence>
<organism evidence="1 2">
    <name type="scientific">Salinivibrio kushneri</name>
    <dbReference type="NCBI Taxonomy" id="1908198"/>
    <lineage>
        <taxon>Bacteria</taxon>
        <taxon>Pseudomonadati</taxon>
        <taxon>Pseudomonadota</taxon>
        <taxon>Gammaproteobacteria</taxon>
        <taxon>Vibrionales</taxon>
        <taxon>Vibrionaceae</taxon>
        <taxon>Salinivibrio</taxon>
    </lineage>
</organism>
<comment type="caution">
    <text evidence="1">The sequence shown here is derived from an EMBL/GenBank/DDBJ whole genome shotgun (WGS) entry which is preliminary data.</text>
</comment>
<protein>
    <submittedName>
        <fullName evidence="1">SAM-dependent methyltransferase</fullName>
    </submittedName>
</protein>
<keyword evidence="1" id="KW-0489">Methyltransferase</keyword>
<keyword evidence="1" id="KW-0808">Transferase</keyword>
<proteinExistence type="predicted"/>
<dbReference type="AlphaFoldDB" id="A0AB36JY11"/>
<dbReference type="Gene3D" id="1.10.3420.10">
    <property type="entry name" value="putative ntp pyrophosphohydrolase like domain"/>
    <property type="match status" value="2"/>
</dbReference>
<dbReference type="RefSeq" id="WP_077658945.1">
    <property type="nucleotide sequence ID" value="NZ_CP040022.1"/>
</dbReference>